<evidence type="ECO:0000259" key="3">
    <source>
        <dbReference type="PROSITE" id="PS01124"/>
    </source>
</evidence>
<evidence type="ECO:0000313" key="4">
    <source>
        <dbReference type="EMBL" id="REG85673.1"/>
    </source>
</evidence>
<dbReference type="PROSITE" id="PS01124">
    <property type="entry name" value="HTH_ARAC_FAMILY_2"/>
    <property type="match status" value="1"/>
</dbReference>
<protein>
    <submittedName>
        <fullName evidence="4">AraC-like DNA-binding protein</fullName>
    </submittedName>
</protein>
<dbReference type="GO" id="GO:0003700">
    <property type="term" value="F:DNA-binding transcription factor activity"/>
    <property type="evidence" value="ECO:0007669"/>
    <property type="project" value="InterPro"/>
</dbReference>
<dbReference type="InterPro" id="IPR009594">
    <property type="entry name" value="Tscrpt_reg_HTH_AraC_N"/>
</dbReference>
<name>A0A3E0DT74_9GAMM</name>
<accession>A0A3E0DT74</accession>
<dbReference type="Proteomes" id="UP000256542">
    <property type="component" value="Unassembled WGS sequence"/>
</dbReference>
<dbReference type="EMBL" id="QUNG01000002">
    <property type="protein sequence ID" value="REG85673.1"/>
    <property type="molecule type" value="Genomic_DNA"/>
</dbReference>
<evidence type="ECO:0000256" key="1">
    <source>
        <dbReference type="ARBA" id="ARBA00023015"/>
    </source>
</evidence>
<dbReference type="Gene3D" id="1.10.10.60">
    <property type="entry name" value="Homeodomain-like"/>
    <property type="match status" value="2"/>
</dbReference>
<dbReference type="AlphaFoldDB" id="A0A3E0DT74"/>
<dbReference type="PANTHER" id="PTHR43436:SF1">
    <property type="entry name" value="TRANSCRIPTIONAL REGULATORY PROTEIN"/>
    <property type="match status" value="1"/>
</dbReference>
<comment type="caution">
    <text evidence="4">The sequence shown here is derived from an EMBL/GenBank/DDBJ whole genome shotgun (WGS) entry which is preliminary data.</text>
</comment>
<dbReference type="PANTHER" id="PTHR43436">
    <property type="entry name" value="ARAC-FAMILY TRANSCRIPTIONAL REGULATOR"/>
    <property type="match status" value="1"/>
</dbReference>
<sequence length="298" mass="33454">MTKAVRSEEMNAFNRLIKQNVKQEGFTPLLIEGVGVVQWHKAQVMTPFLYDPIICMMGQGAKICRVGEASFTYQGGDFFINFLPIPVYAEVIAASLDEPFQSAVMSINLIKLADMVMRIEQQEKDALKSLPEPSSCIVVGQANDNLIELFSRLLRIASDPLESAILGEAVIDEIYYRLLTGEHGYALRKLLHQYGNIQPVSKAVNHIHSNINKVIKVDELASIANMSKTSFFNAFKKLMHVSPMQYIKSIKLQKAQALLIQGIQANEASYQVGYNSFSQFSREYKRFFGFPPSQTEAS</sequence>
<proteinExistence type="predicted"/>
<dbReference type="InterPro" id="IPR018060">
    <property type="entry name" value="HTH_AraC"/>
</dbReference>
<dbReference type="SMART" id="SM00342">
    <property type="entry name" value="HTH_ARAC"/>
    <property type="match status" value="1"/>
</dbReference>
<dbReference type="OrthoDB" id="34150at2"/>
<evidence type="ECO:0000256" key="2">
    <source>
        <dbReference type="ARBA" id="ARBA00023163"/>
    </source>
</evidence>
<keyword evidence="1" id="KW-0805">Transcription regulation</keyword>
<keyword evidence="4" id="KW-0238">DNA-binding</keyword>
<dbReference type="RefSeq" id="WP_115896456.1">
    <property type="nucleotide sequence ID" value="NZ_QUNG01000002.1"/>
</dbReference>
<organism evidence="4 5">
    <name type="scientific">Marinomonas pollencensis</name>
    <dbReference type="NCBI Taxonomy" id="491954"/>
    <lineage>
        <taxon>Bacteria</taxon>
        <taxon>Pseudomonadati</taxon>
        <taxon>Pseudomonadota</taxon>
        <taxon>Gammaproteobacteria</taxon>
        <taxon>Oceanospirillales</taxon>
        <taxon>Oceanospirillaceae</taxon>
        <taxon>Marinomonas</taxon>
    </lineage>
</organism>
<dbReference type="SUPFAM" id="SSF46689">
    <property type="entry name" value="Homeodomain-like"/>
    <property type="match status" value="2"/>
</dbReference>
<feature type="domain" description="HTH araC/xylS-type" evidence="3">
    <location>
        <begin position="201"/>
        <end position="298"/>
    </location>
</feature>
<gene>
    <name evidence="4" type="ORF">DFP81_102206</name>
</gene>
<dbReference type="InterPro" id="IPR009057">
    <property type="entry name" value="Homeodomain-like_sf"/>
</dbReference>
<dbReference type="Pfam" id="PF06719">
    <property type="entry name" value="AraC_N"/>
    <property type="match status" value="1"/>
</dbReference>
<dbReference type="GO" id="GO:0043565">
    <property type="term" value="F:sequence-specific DNA binding"/>
    <property type="evidence" value="ECO:0007669"/>
    <property type="project" value="InterPro"/>
</dbReference>
<dbReference type="Pfam" id="PF12833">
    <property type="entry name" value="HTH_18"/>
    <property type="match status" value="1"/>
</dbReference>
<keyword evidence="5" id="KW-1185">Reference proteome</keyword>
<keyword evidence="2" id="KW-0804">Transcription</keyword>
<reference evidence="4 5" key="1">
    <citation type="submission" date="2018-08" db="EMBL/GenBank/DDBJ databases">
        <title>Genomic Encyclopedia of Type Strains, Phase III (KMG-III): the genomes of soil and plant-associated and newly described type strains.</title>
        <authorList>
            <person name="Whitman W."/>
        </authorList>
    </citation>
    <scope>NUCLEOTIDE SEQUENCE [LARGE SCALE GENOMIC DNA]</scope>
    <source>
        <strain evidence="4 5">CECT 7375</strain>
    </source>
</reference>
<evidence type="ECO:0000313" key="5">
    <source>
        <dbReference type="Proteomes" id="UP000256542"/>
    </source>
</evidence>